<dbReference type="GO" id="GO:0051607">
    <property type="term" value="P:defense response to virus"/>
    <property type="evidence" value="ECO:0007669"/>
    <property type="project" value="UniProtKB-KW"/>
</dbReference>
<sequence length="330" mass="37569">MMRLQCYYLRFPHGLHVAAEGFGEESVSQTIASDTLFSAVCVAVSRLYGAEGVQHLLEEGAVVLSSTFPFVGDERFFPRPLSFFPKVPEEQYALLKRLKKVRYLGQTLFEQVLQGRAPEVHEEHLQGPFWSESLPSGRAIMATHIRPRVALDRVTQASQIYHFAEVYFDREAGLFFLAAFRSDEIQRLFETGLHLLADEGIGADRTMGKGWFRWKREELTIQTPEKENTAYVMLLSLYNPRPEEASDIDPSRSHYALITRRGWVTAPGAMTLRRRAVRFFAEGSVLCFKENWIPRGGLVATLSPEDVPELPFPVWRNGQAMVVPVYVQPE</sequence>
<reference evidence="6 7" key="1">
    <citation type="journal article" date="2009" name="Stand. Genomic Sci.">
        <title>Complete genome sequence of Rhodothermus marinus type strain (R-10).</title>
        <authorList>
            <person name="Nolan M."/>
            <person name="Tindall B.J."/>
            <person name="Pomrenke H."/>
            <person name="Lapidus A."/>
            <person name="Copeland A."/>
            <person name="Glavina Del Rio T."/>
            <person name="Lucas S."/>
            <person name="Chen F."/>
            <person name="Tice H."/>
            <person name="Cheng J.F."/>
            <person name="Saunders E."/>
            <person name="Han C."/>
            <person name="Bruce D."/>
            <person name="Goodwin L."/>
            <person name="Chain P."/>
            <person name="Pitluck S."/>
            <person name="Ovchinikova G."/>
            <person name="Pati A."/>
            <person name="Ivanova N."/>
            <person name="Mavromatis K."/>
            <person name="Chen A."/>
            <person name="Palaniappan K."/>
            <person name="Land M."/>
            <person name="Hauser L."/>
            <person name="Chang Y.J."/>
            <person name="Jeffries C.D."/>
            <person name="Brettin T."/>
            <person name="Goker M."/>
            <person name="Bristow J."/>
            <person name="Eisen J.A."/>
            <person name="Markowitz V."/>
            <person name="Hugenholtz P."/>
            <person name="Kyrpides N.C."/>
            <person name="Klenk H.P."/>
            <person name="Detter J.C."/>
        </authorList>
    </citation>
    <scope>NUCLEOTIDE SEQUENCE [LARGE SCALE GENOMIC DNA]</scope>
    <source>
        <strain evidence="7">ATCC 43812 / DSM 4252 / R-10</strain>
    </source>
</reference>
<name>D0MJ62_RHOM4</name>
<accession>D0MJ62</accession>
<dbReference type="GO" id="GO:0003723">
    <property type="term" value="F:RNA binding"/>
    <property type="evidence" value="ECO:0007669"/>
    <property type="project" value="UniProtKB-KW"/>
</dbReference>
<gene>
    <name evidence="6" type="ordered locus">Rmar_1634</name>
</gene>
<dbReference type="InterPro" id="IPR005510">
    <property type="entry name" value="Csm4"/>
</dbReference>
<dbReference type="EMBL" id="CP001807">
    <property type="protein sequence ID" value="ACY48520.1"/>
    <property type="molecule type" value="Genomic_DNA"/>
</dbReference>
<protein>
    <recommendedName>
        <fullName evidence="2">CRISPR system Cms protein Csm4</fullName>
    </recommendedName>
</protein>
<dbReference type="InterPro" id="IPR040932">
    <property type="entry name" value="Csm4_C"/>
</dbReference>
<keyword evidence="7" id="KW-1185">Reference proteome</keyword>
<comment type="similarity">
    <text evidence="1">Belongs to the CRISPR-associated Csm4 family.</text>
</comment>
<dbReference type="HOGENOM" id="CLU_062371_0_0_10"/>
<dbReference type="eggNOG" id="COG1567">
    <property type="taxonomic scope" value="Bacteria"/>
</dbReference>
<dbReference type="NCBIfam" id="TIGR01903">
    <property type="entry name" value="cas5_csm4"/>
    <property type="match status" value="1"/>
</dbReference>
<dbReference type="Proteomes" id="UP000002221">
    <property type="component" value="Chromosome"/>
</dbReference>
<evidence type="ECO:0000259" key="5">
    <source>
        <dbReference type="Pfam" id="PF17953"/>
    </source>
</evidence>
<evidence type="ECO:0000313" key="7">
    <source>
        <dbReference type="Proteomes" id="UP000002221"/>
    </source>
</evidence>
<keyword evidence="3" id="KW-0694">RNA-binding</keyword>
<evidence type="ECO:0000256" key="4">
    <source>
        <dbReference type="ARBA" id="ARBA00023118"/>
    </source>
</evidence>
<evidence type="ECO:0000256" key="3">
    <source>
        <dbReference type="ARBA" id="ARBA00022884"/>
    </source>
</evidence>
<dbReference type="AlphaFoldDB" id="D0MJ62"/>
<organism evidence="6 7">
    <name type="scientific">Rhodothermus marinus (strain ATCC 43812 / DSM 4252 / R-10)</name>
    <name type="common">Rhodothermus obamensis</name>
    <dbReference type="NCBI Taxonomy" id="518766"/>
    <lineage>
        <taxon>Bacteria</taxon>
        <taxon>Pseudomonadati</taxon>
        <taxon>Rhodothermota</taxon>
        <taxon>Rhodothermia</taxon>
        <taxon>Rhodothermales</taxon>
        <taxon>Rhodothermaceae</taxon>
        <taxon>Rhodothermus</taxon>
    </lineage>
</organism>
<dbReference type="RefSeq" id="WP_012844131.1">
    <property type="nucleotide sequence ID" value="NC_013501.1"/>
</dbReference>
<dbReference type="KEGG" id="rmr:Rmar_1634"/>
<evidence type="ECO:0000256" key="1">
    <source>
        <dbReference type="ARBA" id="ARBA00005772"/>
    </source>
</evidence>
<feature type="domain" description="Csm4 C-terminal" evidence="5">
    <location>
        <begin position="228"/>
        <end position="325"/>
    </location>
</feature>
<evidence type="ECO:0000313" key="6">
    <source>
        <dbReference type="EMBL" id="ACY48520.1"/>
    </source>
</evidence>
<evidence type="ECO:0000256" key="2">
    <source>
        <dbReference type="ARBA" id="ARBA00016109"/>
    </source>
</evidence>
<dbReference type="STRING" id="518766.Rmar_1634"/>
<keyword evidence="4" id="KW-0051">Antiviral defense</keyword>
<proteinExistence type="inferred from homology"/>
<dbReference type="Pfam" id="PF17953">
    <property type="entry name" value="Csm4_C"/>
    <property type="match status" value="1"/>
</dbReference>